<feature type="compositionally biased region" description="Low complexity" evidence="12">
    <location>
        <begin position="738"/>
        <end position="756"/>
    </location>
</feature>
<keyword evidence="7" id="KW-0238">DNA-binding</keyword>
<evidence type="ECO:0000256" key="4">
    <source>
        <dbReference type="ARBA" id="ARBA00022771"/>
    </source>
</evidence>
<comment type="subcellular location">
    <subcellularLocation>
        <location evidence="1">Nucleus</location>
    </subcellularLocation>
</comment>
<feature type="compositionally biased region" description="Low complexity" evidence="12">
    <location>
        <begin position="303"/>
        <end position="320"/>
    </location>
</feature>
<evidence type="ECO:0000313" key="14">
    <source>
        <dbReference type="EMBL" id="KAG9324121.1"/>
    </source>
</evidence>
<feature type="region of interest" description="Disordered" evidence="12">
    <location>
        <begin position="731"/>
        <end position="756"/>
    </location>
</feature>
<evidence type="ECO:0000256" key="2">
    <source>
        <dbReference type="ARBA" id="ARBA00022723"/>
    </source>
</evidence>
<dbReference type="PROSITE" id="PS50157">
    <property type="entry name" value="ZINC_FINGER_C2H2_2"/>
    <property type="match status" value="3"/>
</dbReference>
<evidence type="ECO:0000256" key="6">
    <source>
        <dbReference type="ARBA" id="ARBA00023015"/>
    </source>
</evidence>
<keyword evidence="3" id="KW-0677">Repeat</keyword>
<evidence type="ECO:0000256" key="9">
    <source>
        <dbReference type="ARBA" id="ARBA00023242"/>
    </source>
</evidence>
<dbReference type="SMART" id="SM00355">
    <property type="entry name" value="ZnF_C2H2"/>
    <property type="match status" value="3"/>
</dbReference>
<keyword evidence="6" id="KW-0805">Transcription regulation</keyword>
<feature type="region of interest" description="Disordered" evidence="12">
    <location>
        <begin position="602"/>
        <end position="633"/>
    </location>
</feature>
<dbReference type="PANTHER" id="PTHR16515">
    <property type="entry name" value="PR DOMAIN ZINC FINGER PROTEIN"/>
    <property type="match status" value="1"/>
</dbReference>
<keyword evidence="2" id="KW-0479">Metal-binding</keyword>
<accession>A0A9P8A7J0</accession>
<feature type="region of interest" description="Disordered" evidence="12">
    <location>
        <begin position="474"/>
        <end position="521"/>
    </location>
</feature>
<feature type="compositionally biased region" description="Low complexity" evidence="12">
    <location>
        <begin position="486"/>
        <end position="499"/>
    </location>
</feature>
<evidence type="ECO:0000256" key="8">
    <source>
        <dbReference type="ARBA" id="ARBA00023163"/>
    </source>
</evidence>
<name>A0A9P8A7J0_MORAP</name>
<keyword evidence="11" id="KW-0175">Coiled coil</keyword>
<dbReference type="PROSITE" id="PS00028">
    <property type="entry name" value="ZINC_FINGER_C2H2_1"/>
    <property type="match status" value="2"/>
</dbReference>
<dbReference type="GO" id="GO:0003677">
    <property type="term" value="F:DNA binding"/>
    <property type="evidence" value="ECO:0007669"/>
    <property type="project" value="UniProtKB-KW"/>
</dbReference>
<feature type="region of interest" description="Disordered" evidence="12">
    <location>
        <begin position="895"/>
        <end position="993"/>
    </location>
</feature>
<evidence type="ECO:0000259" key="13">
    <source>
        <dbReference type="PROSITE" id="PS50157"/>
    </source>
</evidence>
<dbReference type="Proteomes" id="UP000717515">
    <property type="component" value="Unassembled WGS sequence"/>
</dbReference>
<dbReference type="EMBL" id="JAIFTL010000076">
    <property type="protein sequence ID" value="KAG9324121.1"/>
    <property type="molecule type" value="Genomic_DNA"/>
</dbReference>
<dbReference type="AlphaFoldDB" id="A0A9P8A7J0"/>
<feature type="domain" description="C2H2-type" evidence="13">
    <location>
        <begin position="756"/>
        <end position="785"/>
    </location>
</feature>
<dbReference type="InterPro" id="IPR050331">
    <property type="entry name" value="Zinc_finger"/>
</dbReference>
<feature type="coiled-coil region" evidence="11">
    <location>
        <begin position="853"/>
        <end position="887"/>
    </location>
</feature>
<evidence type="ECO:0000256" key="11">
    <source>
        <dbReference type="SAM" id="Coils"/>
    </source>
</evidence>
<keyword evidence="4 10" id="KW-0863">Zinc-finger</keyword>
<feature type="compositionally biased region" description="Low complexity" evidence="12">
    <location>
        <begin position="551"/>
        <end position="564"/>
    </location>
</feature>
<evidence type="ECO:0000256" key="1">
    <source>
        <dbReference type="ARBA" id="ARBA00004123"/>
    </source>
</evidence>
<dbReference type="PANTHER" id="PTHR16515:SF49">
    <property type="entry name" value="GASTRULA ZINC FINGER PROTEIN XLCGF49.1-LIKE-RELATED"/>
    <property type="match status" value="1"/>
</dbReference>
<keyword evidence="9" id="KW-0539">Nucleus</keyword>
<feature type="coiled-coil region" evidence="11">
    <location>
        <begin position="269"/>
        <end position="296"/>
    </location>
</feature>
<dbReference type="GO" id="GO:0005634">
    <property type="term" value="C:nucleus"/>
    <property type="evidence" value="ECO:0007669"/>
    <property type="project" value="UniProtKB-SubCell"/>
</dbReference>
<dbReference type="GO" id="GO:0008270">
    <property type="term" value="F:zinc ion binding"/>
    <property type="evidence" value="ECO:0007669"/>
    <property type="project" value="UniProtKB-KW"/>
</dbReference>
<dbReference type="SUPFAM" id="SSF57667">
    <property type="entry name" value="beta-beta-alpha zinc fingers"/>
    <property type="match status" value="2"/>
</dbReference>
<evidence type="ECO:0000256" key="12">
    <source>
        <dbReference type="SAM" id="MobiDB-lite"/>
    </source>
</evidence>
<dbReference type="Gene3D" id="3.30.160.60">
    <property type="entry name" value="Classic Zinc Finger"/>
    <property type="match status" value="3"/>
</dbReference>
<evidence type="ECO:0000256" key="3">
    <source>
        <dbReference type="ARBA" id="ARBA00022737"/>
    </source>
</evidence>
<feature type="region of interest" description="Disordered" evidence="12">
    <location>
        <begin position="299"/>
        <end position="344"/>
    </location>
</feature>
<feature type="region of interest" description="Disordered" evidence="12">
    <location>
        <begin position="551"/>
        <end position="582"/>
    </location>
</feature>
<gene>
    <name evidence="14" type="ORF">KVV02_003367</name>
</gene>
<proteinExistence type="predicted"/>
<evidence type="ECO:0000256" key="5">
    <source>
        <dbReference type="ARBA" id="ARBA00022833"/>
    </source>
</evidence>
<dbReference type="Pfam" id="PF00096">
    <property type="entry name" value="zf-C2H2"/>
    <property type="match status" value="1"/>
</dbReference>
<feature type="compositionally biased region" description="Basic residues" evidence="12">
    <location>
        <begin position="608"/>
        <end position="623"/>
    </location>
</feature>
<keyword evidence="5" id="KW-0862">Zinc</keyword>
<feature type="compositionally biased region" description="Low complexity" evidence="12">
    <location>
        <begin position="511"/>
        <end position="521"/>
    </location>
</feature>
<reference evidence="14" key="1">
    <citation type="submission" date="2021-07" db="EMBL/GenBank/DDBJ databases">
        <title>Draft genome of Mortierella alpina, strain LL118, isolated from an aspen leaf litter sample.</title>
        <authorList>
            <person name="Yang S."/>
            <person name="Vinatzer B.A."/>
        </authorList>
    </citation>
    <scope>NUCLEOTIDE SEQUENCE</scope>
    <source>
        <strain evidence="14">LL118</strain>
    </source>
</reference>
<dbReference type="InterPro" id="IPR036236">
    <property type="entry name" value="Znf_C2H2_sf"/>
</dbReference>
<feature type="compositionally biased region" description="Low complexity" evidence="12">
    <location>
        <begin position="624"/>
        <end position="633"/>
    </location>
</feature>
<sequence length="993" mass="107262">MQSSPMVVPSQNQQQPQPQLYHSPQQQQQQLQHSHSYKSSPMGQQQNLEQIQEETTMDSVMAGMESGEYFSQMQLQSPQLPQATFSIQQSQPQMTTPMMTPSLAPQYDFSTPENSMSVSTPLLPSQSQTVFDMSVSAGPATMVATPTIPSSALLPSAMDGSTNYIYPQFTSSANPLFSSPPTISSSGTFSPPMASTMPSYFTHPPQHQHHHQYFSNNVIIPPGGTLQTSTPPLSTPPSSGGMVMTEAGMNEQGNNKAWLWDSYPTTNPTPSMEALMQQQQREQQELQEQFQMSNDISQHTPMQDQQQLYQQQQQQQQQGQMHSPPQNAMQSGYAITTPPLTPQRHPRLFHSQSQPGLRNLQQKQQIQHQHQQNLRRRQHSVHFPSEFLSGDLSSMKTTRHVSLPVNSYSAPIPSLASLSEMMRESPSGEMMAGAPGMDGSMTMAETATLLSMSLPASNHGFSFLDTPPPMHHQYHGYHSFLPTSPPLSSTDASAPSTPKARSRAGSKSRSRPTSTSSIVSVRNVGAPYSPSMPNSASAAAAAAAASAANSSRSPSLVPMSPPLSFHNGSSNDPDGPSTPAYETGLIIVPGAQAAAAAAAATAASTGGKAKRISRTKVPTKARSRSSTITSTTGSAVMSSPFSLVLSEQDEKTLQGLAEQTNAENGGAAADDIDPFQLDATAQLHHQQGQYQNLDAGMFDLSMMDGASSLEDGLDADGFEDGVEMDNESLTATGADAKSSSSSSSSPAPTATSGKPIPCPIPSCSKSFARPFNLNLHVKSHDTLKPYGCHLCSRVFSRKHDLQRHIRVHTGSKPYVCVNCQKAFARTDALCRHYKVEEPCRLFMTQDEVRKQAQQQVQQQLHQEQVELQQAQQAHAEAQAQAQAEAQQVQLMMQPGDLSCMTDGSSNAGSSTNGGMIPQQVLQGDTENSNNNNNTGMQGMDKLSSVLDHQQQHHLHPQQQHQQQPYMGSSDVDLASAMTPSAAGNNQEQDQAQP</sequence>
<dbReference type="GO" id="GO:0010468">
    <property type="term" value="P:regulation of gene expression"/>
    <property type="evidence" value="ECO:0007669"/>
    <property type="project" value="TreeGrafter"/>
</dbReference>
<comment type="caution">
    <text evidence="14">The sequence shown here is derived from an EMBL/GenBank/DDBJ whole genome shotgun (WGS) entry which is preliminary data.</text>
</comment>
<feature type="compositionally biased region" description="Low complexity" evidence="12">
    <location>
        <begin position="1"/>
        <end position="40"/>
    </location>
</feature>
<evidence type="ECO:0000256" key="10">
    <source>
        <dbReference type="PROSITE-ProRule" id="PRU00042"/>
    </source>
</evidence>
<feature type="compositionally biased region" description="Low complexity" evidence="12">
    <location>
        <begin position="903"/>
        <end position="914"/>
    </location>
</feature>
<keyword evidence="8" id="KW-0804">Transcription</keyword>
<dbReference type="FunFam" id="3.30.160.60:FF:000064">
    <property type="entry name" value="Early growth response protein 3"/>
    <property type="match status" value="1"/>
</dbReference>
<feature type="region of interest" description="Disordered" evidence="12">
    <location>
        <begin position="1"/>
        <end position="47"/>
    </location>
</feature>
<feature type="compositionally biased region" description="Polar residues" evidence="12">
    <location>
        <begin position="977"/>
        <end position="993"/>
    </location>
</feature>
<feature type="compositionally biased region" description="Polar residues" evidence="12">
    <location>
        <begin position="321"/>
        <end position="334"/>
    </location>
</feature>
<feature type="domain" description="C2H2-type" evidence="13">
    <location>
        <begin position="814"/>
        <end position="841"/>
    </location>
</feature>
<protein>
    <recommendedName>
        <fullName evidence="13">C2H2-type domain-containing protein</fullName>
    </recommendedName>
</protein>
<evidence type="ECO:0000313" key="15">
    <source>
        <dbReference type="Proteomes" id="UP000717515"/>
    </source>
</evidence>
<feature type="compositionally biased region" description="Basic residues" evidence="12">
    <location>
        <begin position="500"/>
        <end position="510"/>
    </location>
</feature>
<feature type="domain" description="C2H2-type" evidence="13">
    <location>
        <begin position="786"/>
        <end position="813"/>
    </location>
</feature>
<dbReference type="InterPro" id="IPR013087">
    <property type="entry name" value="Znf_C2H2_type"/>
</dbReference>
<organism evidence="14 15">
    <name type="scientific">Mortierella alpina</name>
    <name type="common">Oleaginous fungus</name>
    <name type="synonym">Mortierella renispora</name>
    <dbReference type="NCBI Taxonomy" id="64518"/>
    <lineage>
        <taxon>Eukaryota</taxon>
        <taxon>Fungi</taxon>
        <taxon>Fungi incertae sedis</taxon>
        <taxon>Mucoromycota</taxon>
        <taxon>Mortierellomycotina</taxon>
        <taxon>Mortierellomycetes</taxon>
        <taxon>Mortierellales</taxon>
        <taxon>Mortierellaceae</taxon>
        <taxon>Mortierella</taxon>
    </lineage>
</organism>
<evidence type="ECO:0000256" key="7">
    <source>
        <dbReference type="ARBA" id="ARBA00023125"/>
    </source>
</evidence>